<evidence type="ECO:0000256" key="4">
    <source>
        <dbReference type="ARBA" id="ARBA00022496"/>
    </source>
</evidence>
<dbReference type="InterPro" id="IPR036942">
    <property type="entry name" value="Beta-barrel_TonB_sf"/>
</dbReference>
<evidence type="ECO:0000313" key="18">
    <source>
        <dbReference type="Proteomes" id="UP000316343"/>
    </source>
</evidence>
<feature type="chain" id="PRO_5021803620" evidence="14">
    <location>
        <begin position="33"/>
        <end position="779"/>
    </location>
</feature>
<dbReference type="GO" id="GO:0006826">
    <property type="term" value="P:iron ion transport"/>
    <property type="evidence" value="ECO:0007669"/>
    <property type="project" value="UniProtKB-KW"/>
</dbReference>
<evidence type="ECO:0000256" key="6">
    <source>
        <dbReference type="ARBA" id="ARBA00023004"/>
    </source>
</evidence>
<comment type="subcellular location">
    <subcellularLocation>
        <location evidence="1 11">Cell outer membrane</location>
        <topology evidence="1 11">Multi-pass membrane protein</topology>
    </subcellularLocation>
</comment>
<dbReference type="SUPFAM" id="SSF56935">
    <property type="entry name" value="Porins"/>
    <property type="match status" value="1"/>
</dbReference>
<keyword evidence="18" id="KW-1185">Reference proteome</keyword>
<dbReference type="PROSITE" id="PS52016">
    <property type="entry name" value="TONB_DEPENDENT_REC_3"/>
    <property type="match status" value="1"/>
</dbReference>
<evidence type="ECO:0000256" key="7">
    <source>
        <dbReference type="ARBA" id="ARBA00023065"/>
    </source>
</evidence>
<dbReference type="PANTHER" id="PTHR32552">
    <property type="entry name" value="FERRICHROME IRON RECEPTOR-RELATED"/>
    <property type="match status" value="1"/>
</dbReference>
<dbReference type="Pfam" id="PF07715">
    <property type="entry name" value="Plug"/>
    <property type="match status" value="1"/>
</dbReference>
<dbReference type="Gene3D" id="2.40.170.20">
    <property type="entry name" value="TonB-dependent receptor, beta-barrel domain"/>
    <property type="match status" value="1"/>
</dbReference>
<sequence>MIIRTTARRMPALTKFALLLCSSAALPFAAQAQDAPAADEAAEEEEPQARGSLANIGNIVVTGTKTQNAENVQDVPLAITAFNADTLEAFKVRDVQGLTFQAPNVSLDQIGTSRGTANFSIRGLGINSSIPSIDPTVGVFVDGVYLGINGGVVFDIFDLESVEILRGPQGVLFGRNVTGGAVLINTTSPSEDFRGKFRAAVDGPIDEGRGGENYTVSGVVSGPIIEDKLLFKVAAYHNNDQGYFENLFDGSNFGLAETTILRGALEARFGDLTITGKLDYFESAGDGPNGQNRSIFERDTFDFAIDNRGFYDTEIWTSSVTAEWDIGPGTLTNIFGYRDYVAATDADIDSTPLFLFHSSTDTEQDQISNELRYAISTDRFDLTFGGFYFDQNLAYTERRDIPVATPLTFYGGGRQEHEVLGVFANGQFYLTDGFSVIGGIRWSQETKDADVTFIRPRAECSVIDGSCPTSGVNSFIPTEDNGFSDSVTFRNLSPKLGVQYEFNDSQVYGHWTRGFRSGGYNFRITDIPVFEFAVQETGNLFFGEEQVDNFEIGGKFQTVDGAFTLNLAGYMTKVRDMQREVNLADPGAGVVQNIVNTADATILGFEAEARMKVSDSLIITANIGLIDDEYDDILFDISGDGRGIITDADFALRIPRVPEVTWGMGFIHELFLGDSEILTRVNYQYRDEFAYTDDNLGFIQDMSNLEANITWVTPMDGLSFSVYGRNLFDQVQAGGDTQLPFPGPRSTGVRQPFSDAPSGGTFSPLQRGRNIGVEALFEF</sequence>
<evidence type="ECO:0000259" key="15">
    <source>
        <dbReference type="Pfam" id="PF00593"/>
    </source>
</evidence>
<feature type="signal peptide" evidence="14">
    <location>
        <begin position="1"/>
        <end position="32"/>
    </location>
</feature>
<dbReference type="OrthoDB" id="7618183at2"/>
<evidence type="ECO:0000256" key="11">
    <source>
        <dbReference type="PROSITE-ProRule" id="PRU01360"/>
    </source>
</evidence>
<organism evidence="17 18">
    <name type="scientific">Erythrobacter insulae</name>
    <dbReference type="NCBI Taxonomy" id="2584124"/>
    <lineage>
        <taxon>Bacteria</taxon>
        <taxon>Pseudomonadati</taxon>
        <taxon>Pseudomonadota</taxon>
        <taxon>Alphaproteobacteria</taxon>
        <taxon>Sphingomonadales</taxon>
        <taxon>Erythrobacteraceae</taxon>
        <taxon>Erythrobacter/Porphyrobacter group</taxon>
        <taxon>Erythrobacter</taxon>
    </lineage>
</organism>
<dbReference type="EMBL" id="VHJK01000001">
    <property type="protein sequence ID" value="TRD11173.1"/>
    <property type="molecule type" value="Genomic_DNA"/>
</dbReference>
<evidence type="ECO:0000256" key="2">
    <source>
        <dbReference type="ARBA" id="ARBA00022448"/>
    </source>
</evidence>
<keyword evidence="3 11" id="KW-1134">Transmembrane beta strand</keyword>
<dbReference type="RefSeq" id="WP_142787437.1">
    <property type="nucleotide sequence ID" value="NZ_VHJK01000001.1"/>
</dbReference>
<evidence type="ECO:0000256" key="8">
    <source>
        <dbReference type="ARBA" id="ARBA00023077"/>
    </source>
</evidence>
<keyword evidence="9 11" id="KW-0472">Membrane</keyword>
<dbReference type="PANTHER" id="PTHR32552:SF81">
    <property type="entry name" value="TONB-DEPENDENT OUTER MEMBRANE RECEPTOR"/>
    <property type="match status" value="1"/>
</dbReference>
<keyword evidence="4" id="KW-0410">Iron transport</keyword>
<keyword evidence="5 11" id="KW-0812">Transmembrane</keyword>
<keyword evidence="14" id="KW-0732">Signal</keyword>
<evidence type="ECO:0000256" key="13">
    <source>
        <dbReference type="SAM" id="MobiDB-lite"/>
    </source>
</evidence>
<feature type="domain" description="TonB-dependent receptor-like beta-barrel" evidence="15">
    <location>
        <begin position="271"/>
        <end position="727"/>
    </location>
</feature>
<feature type="region of interest" description="Disordered" evidence="13">
    <location>
        <begin position="736"/>
        <end position="761"/>
    </location>
</feature>
<gene>
    <name evidence="17" type="ORF">FGU71_04430</name>
</gene>
<comment type="caution">
    <text evidence="17">The sequence shown here is derived from an EMBL/GenBank/DDBJ whole genome shotgun (WGS) entry which is preliminary data.</text>
</comment>
<evidence type="ECO:0000256" key="10">
    <source>
        <dbReference type="ARBA" id="ARBA00023237"/>
    </source>
</evidence>
<dbReference type="Pfam" id="PF00593">
    <property type="entry name" value="TonB_dep_Rec_b-barrel"/>
    <property type="match status" value="1"/>
</dbReference>
<accession>A0A547PAK9</accession>
<keyword evidence="7" id="KW-0406">Ion transport</keyword>
<reference evidence="17 18" key="1">
    <citation type="submission" date="2019-06" db="EMBL/GenBank/DDBJ databases">
        <title>Erythrobacter insulae sp. nov., isolated from a tidal flat.</title>
        <authorList>
            <person name="Yoon J.-H."/>
        </authorList>
    </citation>
    <scope>NUCLEOTIDE SEQUENCE [LARGE SCALE GENOMIC DNA]</scope>
    <source>
        <strain evidence="17 18">JBTF-M21</strain>
    </source>
</reference>
<evidence type="ECO:0000313" key="17">
    <source>
        <dbReference type="EMBL" id="TRD11173.1"/>
    </source>
</evidence>
<evidence type="ECO:0000256" key="3">
    <source>
        <dbReference type="ARBA" id="ARBA00022452"/>
    </source>
</evidence>
<evidence type="ECO:0000259" key="16">
    <source>
        <dbReference type="Pfam" id="PF07715"/>
    </source>
</evidence>
<dbReference type="AlphaFoldDB" id="A0A547PAK9"/>
<dbReference type="GO" id="GO:0009279">
    <property type="term" value="C:cell outer membrane"/>
    <property type="evidence" value="ECO:0007669"/>
    <property type="project" value="UniProtKB-SubCell"/>
</dbReference>
<protein>
    <submittedName>
        <fullName evidence="17">TonB-dependent receptor</fullName>
    </submittedName>
</protein>
<keyword evidence="10 11" id="KW-0998">Cell outer membrane</keyword>
<keyword evidence="8 12" id="KW-0798">TonB box</keyword>
<proteinExistence type="inferred from homology"/>
<evidence type="ECO:0000256" key="14">
    <source>
        <dbReference type="SAM" id="SignalP"/>
    </source>
</evidence>
<dbReference type="InterPro" id="IPR039426">
    <property type="entry name" value="TonB-dep_rcpt-like"/>
</dbReference>
<name>A0A547PAK9_9SPHN</name>
<evidence type="ECO:0000256" key="9">
    <source>
        <dbReference type="ARBA" id="ARBA00023136"/>
    </source>
</evidence>
<dbReference type="InterPro" id="IPR000531">
    <property type="entry name" value="Beta-barrel_TonB"/>
</dbReference>
<keyword evidence="6" id="KW-0408">Iron</keyword>
<keyword evidence="2 11" id="KW-0813">Transport</keyword>
<dbReference type="InterPro" id="IPR012910">
    <property type="entry name" value="Plug_dom"/>
</dbReference>
<evidence type="ECO:0000256" key="12">
    <source>
        <dbReference type="RuleBase" id="RU003357"/>
    </source>
</evidence>
<evidence type="ECO:0000256" key="5">
    <source>
        <dbReference type="ARBA" id="ARBA00022692"/>
    </source>
</evidence>
<evidence type="ECO:0000256" key="1">
    <source>
        <dbReference type="ARBA" id="ARBA00004571"/>
    </source>
</evidence>
<keyword evidence="17" id="KW-0675">Receptor</keyword>
<comment type="similarity">
    <text evidence="11 12">Belongs to the TonB-dependent receptor family.</text>
</comment>
<feature type="domain" description="TonB-dependent receptor plug" evidence="16">
    <location>
        <begin position="72"/>
        <end position="181"/>
    </location>
</feature>
<dbReference type="Proteomes" id="UP000316343">
    <property type="component" value="Unassembled WGS sequence"/>
</dbReference>